<dbReference type="InterPro" id="IPR005706">
    <property type="entry name" value="Ribosomal_uS2_bac/mit/plastid"/>
</dbReference>
<dbReference type="Gene3D" id="3.40.50.10490">
    <property type="entry name" value="Glucose-6-phosphate isomerase like protein, domain 1"/>
    <property type="match status" value="1"/>
</dbReference>
<proteinExistence type="inferred from homology"/>
<name>A0A2H0TEZ7_9BACT</name>
<comment type="similarity">
    <text evidence="1 5">Belongs to the universal ribosomal protein uS2 family.</text>
</comment>
<dbReference type="AlphaFoldDB" id="A0A2H0TEZ7"/>
<evidence type="ECO:0000256" key="1">
    <source>
        <dbReference type="ARBA" id="ARBA00006242"/>
    </source>
</evidence>
<dbReference type="NCBIfam" id="TIGR01011">
    <property type="entry name" value="rpsB_bact"/>
    <property type="match status" value="1"/>
</dbReference>
<dbReference type="InterPro" id="IPR001865">
    <property type="entry name" value="Ribosomal_uS2"/>
</dbReference>
<evidence type="ECO:0000313" key="6">
    <source>
        <dbReference type="EMBL" id="PIR70113.1"/>
    </source>
</evidence>
<dbReference type="SUPFAM" id="SSF52313">
    <property type="entry name" value="Ribosomal protein S2"/>
    <property type="match status" value="1"/>
</dbReference>
<sequence length="293" mass="33101">MPGLIGRSFRLYRDDLAPLLNKVGAVEKRPQWREALHYGVFLYILLTMSEIELELKDDAQPSVVNDPELEIMLKAGLHFGYSRSKRHPKMKPYIFGQRNGVEVFDLEKVRDNLKDALAFIAELSGQGKNMILVGTKVAARGSIEKAARDLGLPYVSNRWIGGTLTNFNMIRKRIDYFENLKEDKKSGALEEKYTKKEVLRLSEKIIKLEVIFGGVASLKKLPDALFIVDPEEEITAVREARRLSIPIIGLASNDNNPDEVTYLIPGNDSSRASINFIIERVSEAWQKGKANII</sequence>
<keyword evidence="2 5" id="KW-0689">Ribosomal protein</keyword>
<organism evidence="6 7">
    <name type="scientific">Candidatus Niyogibacteria bacterium CG10_big_fil_rev_8_21_14_0_10_42_19</name>
    <dbReference type="NCBI Taxonomy" id="1974725"/>
    <lineage>
        <taxon>Bacteria</taxon>
        <taxon>Candidatus Niyogiibacteriota</taxon>
    </lineage>
</organism>
<dbReference type="PANTHER" id="PTHR12534">
    <property type="entry name" value="30S RIBOSOMAL PROTEIN S2 PROKARYOTIC AND ORGANELLAR"/>
    <property type="match status" value="1"/>
</dbReference>
<protein>
    <recommendedName>
        <fullName evidence="4 5">Small ribosomal subunit protein uS2</fullName>
    </recommendedName>
</protein>
<keyword evidence="3 5" id="KW-0687">Ribonucleoprotein</keyword>
<evidence type="ECO:0000313" key="7">
    <source>
        <dbReference type="Proteomes" id="UP000229383"/>
    </source>
</evidence>
<dbReference type="InterPro" id="IPR023591">
    <property type="entry name" value="Ribosomal_uS2_flav_dom_sf"/>
</dbReference>
<evidence type="ECO:0000256" key="2">
    <source>
        <dbReference type="ARBA" id="ARBA00022980"/>
    </source>
</evidence>
<dbReference type="Proteomes" id="UP000229383">
    <property type="component" value="Unassembled WGS sequence"/>
</dbReference>
<dbReference type="GO" id="GO:0003735">
    <property type="term" value="F:structural constituent of ribosome"/>
    <property type="evidence" value="ECO:0007669"/>
    <property type="project" value="InterPro"/>
</dbReference>
<dbReference type="PRINTS" id="PR00395">
    <property type="entry name" value="RIBOSOMALS2"/>
</dbReference>
<dbReference type="HAMAP" id="MF_00291_B">
    <property type="entry name" value="Ribosomal_uS2_B"/>
    <property type="match status" value="1"/>
</dbReference>
<dbReference type="PANTHER" id="PTHR12534:SF0">
    <property type="entry name" value="SMALL RIBOSOMAL SUBUNIT PROTEIN US2M"/>
    <property type="match status" value="1"/>
</dbReference>
<dbReference type="Pfam" id="PF00318">
    <property type="entry name" value="Ribosomal_S2"/>
    <property type="match status" value="1"/>
</dbReference>
<dbReference type="CDD" id="cd01425">
    <property type="entry name" value="RPS2"/>
    <property type="match status" value="1"/>
</dbReference>
<comment type="caution">
    <text evidence="6">The sequence shown here is derived from an EMBL/GenBank/DDBJ whole genome shotgun (WGS) entry which is preliminary data.</text>
</comment>
<reference evidence="7" key="1">
    <citation type="submission" date="2017-09" db="EMBL/GenBank/DDBJ databases">
        <title>Depth-based differentiation of microbial function through sediment-hosted aquifers and enrichment of novel symbionts in the deep terrestrial subsurface.</title>
        <authorList>
            <person name="Probst A.J."/>
            <person name="Ladd B."/>
            <person name="Jarett J.K."/>
            <person name="Geller-Mcgrath D.E."/>
            <person name="Sieber C.M.K."/>
            <person name="Emerson J.B."/>
            <person name="Anantharaman K."/>
            <person name="Thomas B.C."/>
            <person name="Malmstrom R."/>
            <person name="Stieglmeier M."/>
            <person name="Klingl A."/>
            <person name="Woyke T."/>
            <person name="Ryan C.M."/>
            <person name="Banfield J.F."/>
        </authorList>
    </citation>
    <scope>NUCLEOTIDE SEQUENCE [LARGE SCALE GENOMIC DNA]</scope>
</reference>
<dbReference type="GO" id="GO:0015935">
    <property type="term" value="C:small ribosomal subunit"/>
    <property type="evidence" value="ECO:0007669"/>
    <property type="project" value="InterPro"/>
</dbReference>
<evidence type="ECO:0000256" key="4">
    <source>
        <dbReference type="ARBA" id="ARBA00035256"/>
    </source>
</evidence>
<evidence type="ECO:0000256" key="3">
    <source>
        <dbReference type="ARBA" id="ARBA00023274"/>
    </source>
</evidence>
<dbReference type="GO" id="GO:0006412">
    <property type="term" value="P:translation"/>
    <property type="evidence" value="ECO:0007669"/>
    <property type="project" value="UniProtKB-UniRule"/>
</dbReference>
<dbReference type="Gene3D" id="1.10.287.610">
    <property type="entry name" value="Helix hairpin bin"/>
    <property type="match status" value="1"/>
</dbReference>
<evidence type="ECO:0000256" key="5">
    <source>
        <dbReference type="HAMAP-Rule" id="MF_00291"/>
    </source>
</evidence>
<dbReference type="EMBL" id="PFCN01000035">
    <property type="protein sequence ID" value="PIR70113.1"/>
    <property type="molecule type" value="Genomic_DNA"/>
</dbReference>
<gene>
    <name evidence="5 6" type="primary">rpsB</name>
    <name evidence="6" type="ORF">COU46_03085</name>
</gene>
<accession>A0A2H0TEZ7</accession>
<dbReference type="PROSITE" id="PS00962">
    <property type="entry name" value="RIBOSOMAL_S2_1"/>
    <property type="match status" value="1"/>
</dbReference>
<dbReference type="InterPro" id="IPR018130">
    <property type="entry name" value="Ribosomal_uS2_CS"/>
</dbReference>